<dbReference type="GO" id="GO:0042773">
    <property type="term" value="P:ATP synthesis coupled electron transport"/>
    <property type="evidence" value="ECO:0007669"/>
    <property type="project" value="UniProtKB-UniRule"/>
</dbReference>
<dbReference type="GeneID" id="63653441"/>
<organism evidence="16">
    <name type="scientific">Anneissia pinguis</name>
    <dbReference type="NCBI Taxonomy" id="2711157"/>
    <lineage>
        <taxon>Eukaryota</taxon>
        <taxon>Metazoa</taxon>
        <taxon>Echinodermata</taxon>
        <taxon>Pelmatozoa</taxon>
        <taxon>Crinoidea</taxon>
        <taxon>Articulata</taxon>
        <taxon>Comatulida</taxon>
        <taxon>Comatulidae</taxon>
        <taxon>Comatulinae</taxon>
        <taxon>Anneissia</taxon>
    </lineage>
</organism>
<dbReference type="GO" id="GO:0008137">
    <property type="term" value="F:NADH dehydrogenase (ubiquinone) activity"/>
    <property type="evidence" value="ECO:0007669"/>
    <property type="project" value="UniProtKB-EC"/>
</dbReference>
<dbReference type="EC" id="7.1.1.2" evidence="3 15"/>
<keyword evidence="12 15" id="KW-0830">Ubiquinone</keyword>
<evidence type="ECO:0000256" key="8">
    <source>
        <dbReference type="ARBA" id="ARBA00022967"/>
    </source>
</evidence>
<keyword evidence="8 15" id="KW-1278">Translocase</keyword>
<accession>A0A7S8WWY7</accession>
<dbReference type="PANTHER" id="PTHR11434">
    <property type="entry name" value="NADH-UBIQUINONE OXIDOREDUCTASE SUBUNIT ND4L"/>
    <property type="match status" value="1"/>
</dbReference>
<dbReference type="InterPro" id="IPR039428">
    <property type="entry name" value="NUOK/Mnh_C1-like"/>
</dbReference>
<keyword evidence="9 15" id="KW-0249">Electron transport</keyword>
<dbReference type="GO" id="GO:0030964">
    <property type="term" value="C:NADH dehydrogenase complex"/>
    <property type="evidence" value="ECO:0007669"/>
    <property type="project" value="TreeGrafter"/>
</dbReference>
<evidence type="ECO:0000256" key="13">
    <source>
        <dbReference type="ARBA" id="ARBA00023128"/>
    </source>
</evidence>
<evidence type="ECO:0000256" key="7">
    <source>
        <dbReference type="ARBA" id="ARBA00022692"/>
    </source>
</evidence>
<keyword evidence="15" id="KW-0999">Mitochondrion inner membrane</keyword>
<evidence type="ECO:0000256" key="2">
    <source>
        <dbReference type="ARBA" id="ARBA00010519"/>
    </source>
</evidence>
<dbReference type="PANTHER" id="PTHR11434:SF0">
    <property type="entry name" value="NADH-UBIQUINONE OXIDOREDUCTASE CHAIN 4L"/>
    <property type="match status" value="1"/>
</dbReference>
<dbReference type="CTD" id="4539"/>
<evidence type="ECO:0000256" key="9">
    <source>
        <dbReference type="ARBA" id="ARBA00022982"/>
    </source>
</evidence>
<dbReference type="EMBL" id="MW008594">
    <property type="protein sequence ID" value="QPF24639.1"/>
    <property type="molecule type" value="Genomic_DNA"/>
</dbReference>
<comment type="function">
    <text evidence="15">Core subunit of the mitochondrial membrane respiratory chain NADH dehydrogenase (Complex I) which catalyzes electron transfer from NADH through the respiratory chain, using ubiquinone as an electron acceptor.</text>
</comment>
<dbReference type="Gene3D" id="1.10.287.3510">
    <property type="match status" value="1"/>
</dbReference>
<comment type="subcellular location">
    <subcellularLocation>
        <location evidence="15">Mitochondrion inner membrane</location>
        <topology evidence="15">Multi-pass membrane protein</topology>
    </subcellularLocation>
    <subcellularLocation>
        <location evidence="1">Mitochondrion membrane</location>
        <topology evidence="1">Multi-pass membrane protein</topology>
    </subcellularLocation>
</comment>
<proteinExistence type="inferred from homology"/>
<evidence type="ECO:0000256" key="15">
    <source>
        <dbReference type="RuleBase" id="RU004419"/>
    </source>
</evidence>
<name>A0A7S8WWY7_9ECHI</name>
<gene>
    <name evidence="16" type="primary">ND4L</name>
</gene>
<comment type="catalytic activity">
    <reaction evidence="15">
        <text>a ubiquinone + NADH + 5 H(+)(in) = a ubiquinol + NAD(+) + 4 H(+)(out)</text>
        <dbReference type="Rhea" id="RHEA:29091"/>
        <dbReference type="Rhea" id="RHEA-COMP:9565"/>
        <dbReference type="Rhea" id="RHEA-COMP:9566"/>
        <dbReference type="ChEBI" id="CHEBI:15378"/>
        <dbReference type="ChEBI" id="CHEBI:16389"/>
        <dbReference type="ChEBI" id="CHEBI:17976"/>
        <dbReference type="ChEBI" id="CHEBI:57540"/>
        <dbReference type="ChEBI" id="CHEBI:57945"/>
        <dbReference type="EC" id="7.1.1.2"/>
    </reaction>
</comment>
<comment type="similarity">
    <text evidence="2 15">Belongs to the complex I subunit 4L family.</text>
</comment>
<keyword evidence="13 15" id="KW-0496">Mitochondrion</keyword>
<sequence length="98" mass="11038">MKFLLIFMCFIFFLGCFGILLNRKYLLTVMLCLELLLVSLFVNFSLLCSFYNNYSFCSSGLVLLTFSACEAGVGLALLVVVSRSYSNSDIFSLNLLRV</sequence>
<evidence type="ECO:0000256" key="5">
    <source>
        <dbReference type="ARBA" id="ARBA00022448"/>
    </source>
</evidence>
<evidence type="ECO:0000313" key="16">
    <source>
        <dbReference type="EMBL" id="QPF24639.1"/>
    </source>
</evidence>
<keyword evidence="5 15" id="KW-0813">Transport</keyword>
<protein>
    <recommendedName>
        <fullName evidence="4 15">NADH-ubiquinone oxidoreductase chain 4L</fullName>
        <ecNumber evidence="3 15">7.1.1.2</ecNumber>
    </recommendedName>
</protein>
<evidence type="ECO:0000256" key="3">
    <source>
        <dbReference type="ARBA" id="ARBA00012944"/>
    </source>
</evidence>
<evidence type="ECO:0000256" key="11">
    <source>
        <dbReference type="ARBA" id="ARBA00023027"/>
    </source>
</evidence>
<keyword evidence="11 15" id="KW-0520">NAD</keyword>
<dbReference type="GO" id="GO:0005743">
    <property type="term" value="C:mitochondrial inner membrane"/>
    <property type="evidence" value="ECO:0007669"/>
    <property type="project" value="UniProtKB-SubCell"/>
</dbReference>
<dbReference type="GO" id="GO:0016651">
    <property type="term" value="F:oxidoreductase activity, acting on NAD(P)H"/>
    <property type="evidence" value="ECO:0007669"/>
    <property type="project" value="InterPro"/>
</dbReference>
<dbReference type="RefSeq" id="YP_010044616.1">
    <property type="nucleotide sequence ID" value="NC_054279.1"/>
</dbReference>
<evidence type="ECO:0000256" key="1">
    <source>
        <dbReference type="ARBA" id="ARBA00004225"/>
    </source>
</evidence>
<reference evidence="16" key="1">
    <citation type="submission" date="2020-09" db="EMBL/GenBank/DDBJ databases">
        <title>The complete mitochondrial genome of Anneissia pinguis (Crinoidea, Articularta, Comatulidae), from South Korea.</title>
        <authorList>
            <person name="Kim P."/>
        </authorList>
    </citation>
    <scope>NUCLEOTIDE SEQUENCE</scope>
</reference>
<geneLocation type="mitochondrion" evidence="16"/>
<keyword evidence="6 15" id="KW-0679">Respiratory chain</keyword>
<evidence type="ECO:0000256" key="14">
    <source>
        <dbReference type="ARBA" id="ARBA00023136"/>
    </source>
</evidence>
<feature type="transmembrane region" description="Helical" evidence="15">
    <location>
        <begin position="28"/>
        <end position="48"/>
    </location>
</feature>
<evidence type="ECO:0000256" key="4">
    <source>
        <dbReference type="ARBA" id="ARBA00016612"/>
    </source>
</evidence>
<evidence type="ECO:0000256" key="12">
    <source>
        <dbReference type="ARBA" id="ARBA00023075"/>
    </source>
</evidence>
<dbReference type="AlphaFoldDB" id="A0A7S8WWY7"/>
<keyword evidence="10 15" id="KW-1133">Transmembrane helix</keyword>
<evidence type="ECO:0000256" key="6">
    <source>
        <dbReference type="ARBA" id="ARBA00022660"/>
    </source>
</evidence>
<keyword evidence="14 15" id="KW-0472">Membrane</keyword>
<keyword evidence="7 15" id="KW-0812">Transmembrane</keyword>
<evidence type="ECO:0000256" key="10">
    <source>
        <dbReference type="ARBA" id="ARBA00022989"/>
    </source>
</evidence>
<dbReference type="PROSITE" id="PS51257">
    <property type="entry name" value="PROKAR_LIPOPROTEIN"/>
    <property type="match status" value="1"/>
</dbReference>
<dbReference type="Pfam" id="PF00420">
    <property type="entry name" value="Oxidored_q2"/>
    <property type="match status" value="1"/>
</dbReference>
<feature type="transmembrane region" description="Helical" evidence="15">
    <location>
        <begin position="60"/>
        <end position="81"/>
    </location>
</feature>
<dbReference type="InterPro" id="IPR001133">
    <property type="entry name" value="NADH_UbQ_OxRdtase_chain4L/K"/>
</dbReference>